<dbReference type="AlphaFoldDB" id="A0A419SQ22"/>
<dbReference type="RefSeq" id="WP_120188155.1">
    <property type="nucleotide sequence ID" value="NZ_MCHY01000003.1"/>
</dbReference>
<keyword evidence="1" id="KW-0175">Coiled coil</keyword>
<keyword evidence="3" id="KW-1185">Reference proteome</keyword>
<evidence type="ECO:0000313" key="3">
    <source>
        <dbReference type="Proteomes" id="UP000284219"/>
    </source>
</evidence>
<comment type="caution">
    <text evidence="2">The sequence shown here is derived from an EMBL/GenBank/DDBJ whole genome shotgun (WGS) entry which is preliminary data.</text>
</comment>
<accession>A0A419SQ22</accession>
<organism evidence="2 3">
    <name type="scientific">Ammoniphilus oxalaticus</name>
    <dbReference type="NCBI Taxonomy" id="66863"/>
    <lineage>
        <taxon>Bacteria</taxon>
        <taxon>Bacillati</taxon>
        <taxon>Bacillota</taxon>
        <taxon>Bacilli</taxon>
        <taxon>Bacillales</taxon>
        <taxon>Paenibacillaceae</taxon>
        <taxon>Aneurinibacillus group</taxon>
        <taxon>Ammoniphilus</taxon>
    </lineage>
</organism>
<name>A0A419SQ22_9BACL</name>
<evidence type="ECO:0000313" key="2">
    <source>
        <dbReference type="EMBL" id="RKD26502.1"/>
    </source>
</evidence>
<dbReference type="EMBL" id="MCHY01000003">
    <property type="protein sequence ID" value="RKD26502.1"/>
    <property type="molecule type" value="Genomic_DNA"/>
</dbReference>
<dbReference type="Proteomes" id="UP000284219">
    <property type="component" value="Unassembled WGS sequence"/>
</dbReference>
<sequence length="281" mass="33653">MKKKKRKNLKFNVSNYYAAIALFFVLGIVFFGTSKIFFAEERPINQTPLQTELDLRANGKLSIDRWIYDEHQNKMEVILATNNMKDYRTDLQFSSVSRKDVRTPLSIQAVYEDNEIFILHIDQVPKDFEQLAIRLHKNERNLNDWFQEQEEEEKQTPVISTLYTDERVVEKGEVNVKDHRDYTRQVADQMIDQSTIKIKENEEKMEQWEEVYRELNEEKEKLKAGLLYQTMDEQITTNNKIYQLDREMDVKQKEIEKIEADSQNIRAKIERLKQKKRDIGF</sequence>
<evidence type="ECO:0000256" key="1">
    <source>
        <dbReference type="SAM" id="Coils"/>
    </source>
</evidence>
<proteinExistence type="predicted"/>
<dbReference type="OrthoDB" id="2425971at2"/>
<reference evidence="2 3" key="1">
    <citation type="submission" date="2016-08" db="EMBL/GenBank/DDBJ databases">
        <title>Novel Firmicute Genomes.</title>
        <authorList>
            <person name="Poppleton D.I."/>
            <person name="Gribaldo S."/>
        </authorList>
    </citation>
    <scope>NUCLEOTIDE SEQUENCE [LARGE SCALE GENOMIC DNA]</scope>
    <source>
        <strain evidence="2 3">RAOx-1</strain>
    </source>
</reference>
<gene>
    <name evidence="2" type="ORF">BEP19_16835</name>
</gene>
<protein>
    <submittedName>
        <fullName evidence="2">Uncharacterized protein</fullName>
    </submittedName>
</protein>
<feature type="coiled-coil region" evidence="1">
    <location>
        <begin position="191"/>
        <end position="275"/>
    </location>
</feature>